<evidence type="ECO:0000256" key="1">
    <source>
        <dbReference type="ARBA" id="ARBA00004123"/>
    </source>
</evidence>
<dbReference type="PANTHER" id="PTHR15341">
    <property type="entry name" value="SUN-COR STEROID HORMONE RECEPTOR CO-REPRESSOR"/>
    <property type="match status" value="1"/>
</dbReference>
<evidence type="ECO:0000256" key="4">
    <source>
        <dbReference type="ARBA" id="ARBA00022884"/>
    </source>
</evidence>
<feature type="region of interest" description="Disordered" evidence="7">
    <location>
        <begin position="165"/>
        <end position="250"/>
    </location>
</feature>
<dbReference type="EMBL" id="KZ819637">
    <property type="protein sequence ID" value="PWN89368.1"/>
    <property type="molecule type" value="Genomic_DNA"/>
</dbReference>
<evidence type="ECO:0000256" key="5">
    <source>
        <dbReference type="ARBA" id="ARBA00023242"/>
    </source>
</evidence>
<feature type="compositionally biased region" description="Basic and acidic residues" evidence="7">
    <location>
        <begin position="165"/>
        <end position="196"/>
    </location>
</feature>
<reference evidence="8 9" key="1">
    <citation type="journal article" date="2018" name="Mol. Biol. Evol.">
        <title>Broad Genomic Sampling Reveals a Smut Pathogenic Ancestry of the Fungal Clade Ustilaginomycotina.</title>
        <authorList>
            <person name="Kijpornyongpan T."/>
            <person name="Mondo S.J."/>
            <person name="Barry K."/>
            <person name="Sandor L."/>
            <person name="Lee J."/>
            <person name="Lipzen A."/>
            <person name="Pangilinan J."/>
            <person name="LaButti K."/>
            <person name="Hainaut M."/>
            <person name="Henrissat B."/>
            <person name="Grigoriev I.V."/>
            <person name="Spatafora J.W."/>
            <person name="Aime M.C."/>
        </authorList>
    </citation>
    <scope>NUCLEOTIDE SEQUENCE [LARGE SCALE GENOMIC DNA]</scope>
    <source>
        <strain evidence="8 9">MCA 4198</strain>
    </source>
</reference>
<sequence length="250" mass="27113">MASSSSLRSPAPTVAQLRTLLDSLHASLNPVISSELSQLTSQLESRTSADASVSVSSTGSSGHKGKLDAGRLQTSLAYVLLDLVWILFKLNGTDASKHPVLVELERVKGYFTKFQAAEKDQGGSSSSSTREGGHNRAVSREDQDKVERFVTHALGKGKGEIMGRLIRFDDDGEEEDKKADGAEEDRKKKQEWESIKESASQGQGTKRKVSGGTKAPSEEKIKKKKSANLEQGIEPIKRKKERKSSGSSAR</sequence>
<dbReference type="InterPro" id="IPR011082">
    <property type="entry name" value="Exosome-assoc_fac/DNA_repair"/>
</dbReference>
<feature type="compositionally biased region" description="Basic and acidic residues" evidence="7">
    <location>
        <begin position="131"/>
        <end position="146"/>
    </location>
</feature>
<dbReference type="Proteomes" id="UP000245768">
    <property type="component" value="Unassembled WGS sequence"/>
</dbReference>
<dbReference type="InParanoid" id="A0A316YL41"/>
<dbReference type="PANTHER" id="PTHR15341:SF3">
    <property type="entry name" value="NUCLEAR NUCLEIC ACID-BINDING PROTEIN C1D"/>
    <property type="match status" value="1"/>
</dbReference>
<evidence type="ECO:0000313" key="9">
    <source>
        <dbReference type="Proteomes" id="UP000245768"/>
    </source>
</evidence>
<evidence type="ECO:0000256" key="7">
    <source>
        <dbReference type="SAM" id="MobiDB-lite"/>
    </source>
</evidence>
<dbReference type="InterPro" id="IPR007146">
    <property type="entry name" value="Sas10/Utp3/C1D"/>
</dbReference>
<organism evidence="8 9">
    <name type="scientific">Acaromyces ingoldii</name>
    <dbReference type="NCBI Taxonomy" id="215250"/>
    <lineage>
        <taxon>Eukaryota</taxon>
        <taxon>Fungi</taxon>
        <taxon>Dikarya</taxon>
        <taxon>Basidiomycota</taxon>
        <taxon>Ustilaginomycotina</taxon>
        <taxon>Exobasidiomycetes</taxon>
        <taxon>Exobasidiales</taxon>
        <taxon>Cryptobasidiaceae</taxon>
        <taxon>Acaromyces</taxon>
    </lineage>
</organism>
<dbReference type="AlphaFoldDB" id="A0A316YL41"/>
<dbReference type="GeneID" id="37044021"/>
<dbReference type="GO" id="GO:0000460">
    <property type="term" value="P:maturation of 5.8S rRNA"/>
    <property type="evidence" value="ECO:0007669"/>
    <property type="project" value="TreeGrafter"/>
</dbReference>
<proteinExistence type="inferred from homology"/>
<comment type="function">
    <text evidence="6">Required for exosome-dependent processing of pre-rRNA and small nucleolar RNA (snRNA) precursors. Involved in processing of 35S pre-rRNA at the A0, A1 and A2 sites.</text>
</comment>
<feature type="compositionally biased region" description="Low complexity" evidence="7">
    <location>
        <begin position="48"/>
        <end position="61"/>
    </location>
</feature>
<dbReference type="OrthoDB" id="1421013at2759"/>
<evidence type="ECO:0000256" key="2">
    <source>
        <dbReference type="ARBA" id="ARBA00009154"/>
    </source>
</evidence>
<keyword evidence="9" id="KW-1185">Reference proteome</keyword>
<dbReference type="GO" id="GO:0003677">
    <property type="term" value="F:DNA binding"/>
    <property type="evidence" value="ECO:0007669"/>
    <property type="project" value="TreeGrafter"/>
</dbReference>
<feature type="region of interest" description="Disordered" evidence="7">
    <location>
        <begin position="118"/>
        <end position="146"/>
    </location>
</feature>
<gene>
    <name evidence="8" type="ORF">FA10DRAFT_267937</name>
</gene>
<feature type="region of interest" description="Disordered" evidence="7">
    <location>
        <begin position="48"/>
        <end position="67"/>
    </location>
</feature>
<comment type="subcellular location">
    <subcellularLocation>
        <location evidence="1 6">Nucleus</location>
    </subcellularLocation>
</comment>
<keyword evidence="4 6" id="KW-0694">RNA-binding</keyword>
<evidence type="ECO:0000313" key="8">
    <source>
        <dbReference type="EMBL" id="PWN89368.1"/>
    </source>
</evidence>
<comment type="similarity">
    <text evidence="2 6">Belongs to the C1D family.</text>
</comment>
<accession>A0A316YL41</accession>
<evidence type="ECO:0000256" key="6">
    <source>
        <dbReference type="RuleBase" id="RU368003"/>
    </source>
</evidence>
<protein>
    <recommendedName>
        <fullName evidence="6">Exosome complex protein</fullName>
    </recommendedName>
</protein>
<keyword evidence="5 6" id="KW-0539">Nucleus</keyword>
<dbReference type="STRING" id="215250.A0A316YL41"/>
<keyword evidence="3 6" id="KW-0698">rRNA processing</keyword>
<evidence type="ECO:0000256" key="3">
    <source>
        <dbReference type="ARBA" id="ARBA00022552"/>
    </source>
</evidence>
<dbReference type="GO" id="GO:0010468">
    <property type="term" value="P:regulation of gene expression"/>
    <property type="evidence" value="ECO:0007669"/>
    <property type="project" value="TreeGrafter"/>
</dbReference>
<dbReference type="GO" id="GO:0003723">
    <property type="term" value="F:RNA binding"/>
    <property type="evidence" value="ECO:0007669"/>
    <property type="project" value="UniProtKB-UniRule"/>
</dbReference>
<dbReference type="GO" id="GO:0000178">
    <property type="term" value="C:exosome (RNase complex)"/>
    <property type="evidence" value="ECO:0007669"/>
    <property type="project" value="TreeGrafter"/>
</dbReference>
<dbReference type="RefSeq" id="XP_025376566.1">
    <property type="nucleotide sequence ID" value="XM_025522105.1"/>
</dbReference>
<name>A0A316YL41_9BASI</name>
<dbReference type="GO" id="GO:0005730">
    <property type="term" value="C:nucleolus"/>
    <property type="evidence" value="ECO:0007669"/>
    <property type="project" value="TreeGrafter"/>
</dbReference>
<dbReference type="Pfam" id="PF04000">
    <property type="entry name" value="Sas10_Utp3"/>
    <property type="match status" value="1"/>
</dbReference>